<name>A0A437LBY7_9BURK</name>
<evidence type="ECO:0000313" key="3">
    <source>
        <dbReference type="Proteomes" id="UP000288587"/>
    </source>
</evidence>
<dbReference type="Proteomes" id="UP000288587">
    <property type="component" value="Unassembled WGS sequence"/>
</dbReference>
<feature type="transmembrane region" description="Helical" evidence="1">
    <location>
        <begin position="403"/>
        <end position="431"/>
    </location>
</feature>
<protein>
    <submittedName>
        <fullName evidence="2">PepSY domain-containing protein</fullName>
    </submittedName>
</protein>
<comment type="caution">
    <text evidence="2">The sequence shown here is derived from an EMBL/GenBank/DDBJ whole genome shotgun (WGS) entry which is preliminary data.</text>
</comment>
<dbReference type="OrthoDB" id="9791166at2"/>
<organism evidence="2 3">
    <name type="scientific">Inhella crocodyli</name>
    <dbReference type="NCBI Taxonomy" id="2499851"/>
    <lineage>
        <taxon>Bacteria</taxon>
        <taxon>Pseudomonadati</taxon>
        <taxon>Pseudomonadota</taxon>
        <taxon>Betaproteobacteria</taxon>
        <taxon>Burkholderiales</taxon>
        <taxon>Sphaerotilaceae</taxon>
        <taxon>Inhella</taxon>
    </lineage>
</organism>
<keyword evidence="1" id="KW-0812">Transmembrane</keyword>
<dbReference type="PANTHER" id="PTHR34219:SF1">
    <property type="entry name" value="PEPSY DOMAIN-CONTAINING PROTEIN"/>
    <property type="match status" value="1"/>
</dbReference>
<evidence type="ECO:0000313" key="2">
    <source>
        <dbReference type="EMBL" id="RVT82890.1"/>
    </source>
</evidence>
<proteinExistence type="predicted"/>
<feature type="transmembrane region" description="Helical" evidence="1">
    <location>
        <begin position="361"/>
        <end position="383"/>
    </location>
</feature>
<dbReference type="InterPro" id="IPR005625">
    <property type="entry name" value="PepSY-ass_TM"/>
</dbReference>
<dbReference type="EMBL" id="SACM01000005">
    <property type="protein sequence ID" value="RVT82890.1"/>
    <property type="molecule type" value="Genomic_DNA"/>
</dbReference>
<gene>
    <name evidence="2" type="ORF">EOD73_15085</name>
</gene>
<feature type="transmembrane region" description="Helical" evidence="1">
    <location>
        <begin position="35"/>
        <end position="57"/>
    </location>
</feature>
<dbReference type="Pfam" id="PF03929">
    <property type="entry name" value="PepSY_TM"/>
    <property type="match status" value="1"/>
</dbReference>
<evidence type="ECO:0000256" key="1">
    <source>
        <dbReference type="SAM" id="Phobius"/>
    </source>
</evidence>
<keyword evidence="3" id="KW-1185">Reference proteome</keyword>
<keyword evidence="1" id="KW-0472">Membrane</keyword>
<accession>A0A437LBY7</accession>
<feature type="transmembrane region" description="Helical" evidence="1">
    <location>
        <begin position="174"/>
        <end position="201"/>
    </location>
</feature>
<dbReference type="AlphaFoldDB" id="A0A437LBY7"/>
<dbReference type="PANTHER" id="PTHR34219">
    <property type="entry name" value="IRON-REGULATED INNER MEMBRANE PROTEIN-RELATED"/>
    <property type="match status" value="1"/>
</dbReference>
<feature type="transmembrane region" description="Helical" evidence="1">
    <location>
        <begin position="213"/>
        <end position="235"/>
    </location>
</feature>
<sequence>MPPVAGAHGEPPLSTTFLATGRAASRAALWRLHGLAALLASPFLIVAALTGLVYVAVPQVEAWQHGHLDRVAPAPWRPLERLVAAAESAAPSGSVLQHVTPPSQLGDSLRVRFAPHHRPSGGEHVHDAASGPVDVFVDPGTGAVLGVQPESARFSHWARNLHSRLLQSEGWRWAIEWAATCLLVMLVTGLGLALPVLGGLIRPAQGRARWRRWHLVGGVALAGLSLVIVVTGLTWSQTAGAQIRALRDATGQAPPRMPKDLRSEALSSGEPMLSWDALWAIAQREAPAQRLQIAPPKQAAGVWRINTPDRHRPWARVELALHAQDGRVLWRSTWADQTWFSKATAIGIPFHRGEFGLWNQALLAVFGLGVLASTFTGWVMWWRRRSAGGPVLLRPTAWAEVRWRWPVLTTVLALCALVPLLAAFVCVVLLLEVLPRSRA</sequence>
<keyword evidence="1" id="KW-1133">Transmembrane helix</keyword>
<reference evidence="2 3" key="1">
    <citation type="submission" date="2019-01" db="EMBL/GenBank/DDBJ databases">
        <authorList>
            <person name="Chen W.-M."/>
        </authorList>
    </citation>
    <scope>NUCLEOTIDE SEQUENCE [LARGE SCALE GENOMIC DNA]</scope>
    <source>
        <strain evidence="2 3">CCP-18</strain>
    </source>
</reference>